<dbReference type="Proteomes" id="UP000638836">
    <property type="component" value="Unassembled WGS sequence"/>
</dbReference>
<keyword evidence="2" id="KW-0762">Sugar transport</keyword>
<sequence>MGKAIDVETIMGLIIHGGNAKSDAMEAIHAAKKDDFELAAQKLEESDKSLVEAHHAQTSLLTQEASGEELSVSLLAVHSQDHLMNAITFRDLASEVVDVYKKLAGVAID</sequence>
<keyword evidence="3" id="KW-0808">Transferase</keyword>
<keyword evidence="1" id="KW-0813">Transport</keyword>
<dbReference type="PANTHER" id="PTHR34382:SF7">
    <property type="entry name" value="PTS SYSTEM N,N'-DIACETYLCHITOBIOSE-SPECIFIC EIIA COMPONENT"/>
    <property type="match status" value="1"/>
</dbReference>
<proteinExistence type="predicted"/>
<accession>A0ABR7T8R4</accession>
<evidence type="ECO:0000313" key="6">
    <source>
        <dbReference type="EMBL" id="MBC9824444.1"/>
    </source>
</evidence>
<evidence type="ECO:0000256" key="1">
    <source>
        <dbReference type="ARBA" id="ARBA00022448"/>
    </source>
</evidence>
<protein>
    <submittedName>
        <fullName evidence="6">PTS lactose/cellobiose transporter subunit IIA</fullName>
    </submittedName>
</protein>
<dbReference type="PIRSF" id="PIRSF000699">
    <property type="entry name" value="PTS_IILac_III"/>
    <property type="match status" value="1"/>
</dbReference>
<evidence type="ECO:0000256" key="5">
    <source>
        <dbReference type="PROSITE-ProRule" id="PRU00418"/>
    </source>
</evidence>
<dbReference type="EMBL" id="WNJQ01000001">
    <property type="protein sequence ID" value="MBC9824444.1"/>
    <property type="molecule type" value="Genomic_DNA"/>
</dbReference>
<name>A0ABR7T8R4_9LACT</name>
<dbReference type="PANTHER" id="PTHR34382">
    <property type="entry name" value="PTS SYSTEM N,N'-DIACETYLCHITOBIOSE-SPECIFIC EIIA COMPONENT"/>
    <property type="match status" value="1"/>
</dbReference>
<gene>
    <name evidence="6" type="ORF">GLO26_01195</name>
</gene>
<organism evidence="6 7">
    <name type="scientific">Carnobacterium inhibens</name>
    <dbReference type="NCBI Taxonomy" id="147709"/>
    <lineage>
        <taxon>Bacteria</taxon>
        <taxon>Bacillati</taxon>
        <taxon>Bacillota</taxon>
        <taxon>Bacilli</taxon>
        <taxon>Lactobacillales</taxon>
        <taxon>Carnobacteriaceae</taxon>
        <taxon>Carnobacterium</taxon>
    </lineage>
</organism>
<comment type="caution">
    <text evidence="6">The sequence shown here is derived from an EMBL/GenBank/DDBJ whole genome shotgun (WGS) entry which is preliminary data.</text>
</comment>
<evidence type="ECO:0000256" key="4">
    <source>
        <dbReference type="ARBA" id="ARBA00022683"/>
    </source>
</evidence>
<dbReference type="InterPro" id="IPR036542">
    <property type="entry name" value="PTS_IIA_lac/cel_sf"/>
</dbReference>
<dbReference type="CDD" id="cd00215">
    <property type="entry name" value="PTS_IIA_lac"/>
    <property type="match status" value="1"/>
</dbReference>
<reference evidence="6 7" key="1">
    <citation type="journal article" date="2020" name="Microorganisms">
        <title>New Insight into Antimicrobial Compounds from Food and Marine-Sourced Carnobacterium Species through Phenotype and Genome Analyses.</title>
        <authorList>
            <person name="Begrem S."/>
            <person name="Ivaniuk F."/>
            <person name="Gigout-Chevalier F."/>
            <person name="Kolypczuk L."/>
            <person name="Bonnetot S."/>
            <person name="Leroi F."/>
            <person name="Grovel O."/>
            <person name="Delbarre-Ladrat C."/>
            <person name="Passerini D."/>
        </authorList>
    </citation>
    <scope>NUCLEOTIDE SEQUENCE [LARGE SCALE GENOMIC DNA]</scope>
    <source>
        <strain evidence="6 7">MIP2551</strain>
    </source>
</reference>
<evidence type="ECO:0000256" key="3">
    <source>
        <dbReference type="ARBA" id="ARBA00022679"/>
    </source>
</evidence>
<keyword evidence="4" id="KW-0598">Phosphotransferase system</keyword>
<dbReference type="Pfam" id="PF02255">
    <property type="entry name" value="PTS_IIA"/>
    <property type="match status" value="1"/>
</dbReference>
<dbReference type="SUPFAM" id="SSF46973">
    <property type="entry name" value="Enzyme IIa from lactose specific PTS, IIa-lac"/>
    <property type="match status" value="1"/>
</dbReference>
<keyword evidence="7" id="KW-1185">Reference proteome</keyword>
<evidence type="ECO:0000313" key="7">
    <source>
        <dbReference type="Proteomes" id="UP000638836"/>
    </source>
</evidence>
<evidence type="ECO:0000256" key="2">
    <source>
        <dbReference type="ARBA" id="ARBA00022597"/>
    </source>
</evidence>
<feature type="modified residue" description="Phosphohistidine; by HPr" evidence="5">
    <location>
        <position position="78"/>
    </location>
</feature>
<dbReference type="InterPro" id="IPR003188">
    <property type="entry name" value="PTS_IIA_lac/cel"/>
</dbReference>
<dbReference type="Gene3D" id="1.20.58.80">
    <property type="entry name" value="Phosphotransferase system, lactose/cellobiose-type IIA subunit"/>
    <property type="match status" value="1"/>
</dbReference>
<dbReference type="PROSITE" id="PS51095">
    <property type="entry name" value="PTS_EIIA_TYPE_3"/>
    <property type="match status" value="1"/>
</dbReference>